<dbReference type="PANTHER" id="PTHR37984:SF7">
    <property type="entry name" value="INTEGRASE CATALYTIC DOMAIN-CONTAINING PROTEIN"/>
    <property type="match status" value="1"/>
</dbReference>
<reference evidence="1" key="1">
    <citation type="submission" date="2021-10" db="EMBL/GenBank/DDBJ databases">
        <title>Tropical sea cucumber genome reveals ecological adaptation and Cuvierian tubules defense mechanism.</title>
        <authorList>
            <person name="Chen T."/>
        </authorList>
    </citation>
    <scope>NUCLEOTIDE SEQUENCE</scope>
    <source>
        <strain evidence="1">Nanhai2018</strain>
        <tissue evidence="1">Muscle</tissue>
    </source>
</reference>
<keyword evidence="2" id="KW-1185">Reference proteome</keyword>
<evidence type="ECO:0000313" key="2">
    <source>
        <dbReference type="Proteomes" id="UP001152320"/>
    </source>
</evidence>
<gene>
    <name evidence="1" type="ORF">HOLleu_15504</name>
</gene>
<dbReference type="InterPro" id="IPR050951">
    <property type="entry name" value="Retrovirus_Pol_polyprotein"/>
</dbReference>
<dbReference type="PANTHER" id="PTHR37984">
    <property type="entry name" value="PROTEIN CBG26694"/>
    <property type="match status" value="1"/>
</dbReference>
<evidence type="ECO:0000313" key="1">
    <source>
        <dbReference type="EMBL" id="KAJ8041022.1"/>
    </source>
</evidence>
<dbReference type="Proteomes" id="UP001152320">
    <property type="component" value="Chromosome 6"/>
</dbReference>
<dbReference type="OrthoDB" id="2286242at2759"/>
<dbReference type="Gene3D" id="3.10.10.10">
    <property type="entry name" value="HIV Type 1 Reverse Transcriptase, subunit A, domain 1"/>
    <property type="match status" value="1"/>
</dbReference>
<organism evidence="1 2">
    <name type="scientific">Holothuria leucospilota</name>
    <name type="common">Black long sea cucumber</name>
    <name type="synonym">Mertensiothuria leucospilota</name>
    <dbReference type="NCBI Taxonomy" id="206669"/>
    <lineage>
        <taxon>Eukaryota</taxon>
        <taxon>Metazoa</taxon>
        <taxon>Echinodermata</taxon>
        <taxon>Eleutherozoa</taxon>
        <taxon>Echinozoa</taxon>
        <taxon>Holothuroidea</taxon>
        <taxon>Aspidochirotacea</taxon>
        <taxon>Aspidochirotida</taxon>
        <taxon>Holothuriidae</taxon>
        <taxon>Holothuria</taxon>
    </lineage>
</organism>
<dbReference type="AlphaFoldDB" id="A0A9Q1H9M6"/>
<dbReference type="InterPro" id="IPR043502">
    <property type="entry name" value="DNA/RNA_pol_sf"/>
</dbReference>
<proteinExistence type="predicted"/>
<dbReference type="EMBL" id="JAIZAY010000006">
    <property type="protein sequence ID" value="KAJ8041022.1"/>
    <property type="molecule type" value="Genomic_DNA"/>
</dbReference>
<evidence type="ECO:0008006" key="3">
    <source>
        <dbReference type="Google" id="ProtNLM"/>
    </source>
</evidence>
<sequence length="220" mass="25332">MGSVTAPSIEQGNVKVQDLKFFVTESGNNLFGLDLCTKLGIVHFSCDEDHEYCATYDIEETNLSSPNTKTQIIKNNEDVFTGIGKIAHEYHIELTRDAEPVIKPARRIADSLKQPLRQELNHLLKLGIIREVIEPTEWVNDFVVITKTDRTLRLCLDPLELNKYIKRPHYYAKTLEDILPEIRNANFFLSPFDLRSGYWNILLDKESKPLTAFNTIYGRF</sequence>
<name>A0A9Q1H9M6_HOLLE</name>
<dbReference type="Gene3D" id="3.30.70.270">
    <property type="match status" value="1"/>
</dbReference>
<protein>
    <recommendedName>
        <fullName evidence="3">Reverse transcriptase domain-containing protein</fullName>
    </recommendedName>
</protein>
<dbReference type="SUPFAM" id="SSF56672">
    <property type="entry name" value="DNA/RNA polymerases"/>
    <property type="match status" value="1"/>
</dbReference>
<dbReference type="InterPro" id="IPR043128">
    <property type="entry name" value="Rev_trsase/Diguanyl_cyclase"/>
</dbReference>
<comment type="caution">
    <text evidence="1">The sequence shown here is derived from an EMBL/GenBank/DDBJ whole genome shotgun (WGS) entry which is preliminary data.</text>
</comment>
<accession>A0A9Q1H9M6</accession>